<evidence type="ECO:0000256" key="1">
    <source>
        <dbReference type="ARBA" id="ARBA00004450"/>
    </source>
</evidence>
<gene>
    <name evidence="7" type="primary">FMP52</name>
    <name evidence="7" type="ORF">PRK78_003726</name>
</gene>
<dbReference type="AlphaFoldDB" id="A0AAF0IIM1"/>
<keyword evidence="3" id="KW-1000">Mitochondrion outer membrane</keyword>
<evidence type="ECO:0000313" key="7">
    <source>
        <dbReference type="EMBL" id="WEW58258.1"/>
    </source>
</evidence>
<sequence length="246" mass="26255">MAATAIVGGTGLVGSNIVNTLLSSPSISHIDFLARRAPSNKTTKELIDSSPAKLSTYISTAPPSSWAQHIRSATPAPEIFFSSLATTRAAAGSLTAQRALEHDANVELARAAKEAGAKIYVLISSTGADQSSKFPYMKLKGDIEKSILDLDFEKTIIIRPGFLAGKREEHRMAESIVGTIGNAAGWVSKPWLKDWWAQDALEVARAAVSAGLTALKGTEPDGQQKVRILTGKDIIRLGRTEWKDGS</sequence>
<dbReference type="SUPFAM" id="SSF51735">
    <property type="entry name" value="NAD(P)-binding Rossmann-fold domains"/>
    <property type="match status" value="1"/>
</dbReference>
<evidence type="ECO:0000313" key="8">
    <source>
        <dbReference type="Proteomes" id="UP001219355"/>
    </source>
</evidence>
<organism evidence="7 8">
    <name type="scientific">Emydomyces testavorans</name>
    <dbReference type="NCBI Taxonomy" id="2070801"/>
    <lineage>
        <taxon>Eukaryota</taxon>
        <taxon>Fungi</taxon>
        <taxon>Dikarya</taxon>
        <taxon>Ascomycota</taxon>
        <taxon>Pezizomycotina</taxon>
        <taxon>Eurotiomycetes</taxon>
        <taxon>Eurotiomycetidae</taxon>
        <taxon>Onygenales</taxon>
        <taxon>Nannizziopsiaceae</taxon>
        <taxon>Emydomyces</taxon>
    </lineage>
</organism>
<keyword evidence="6" id="KW-0472">Membrane</keyword>
<dbReference type="GO" id="GO:0051170">
    <property type="term" value="P:import into nucleus"/>
    <property type="evidence" value="ECO:0007669"/>
    <property type="project" value="TreeGrafter"/>
</dbReference>
<reference evidence="7" key="1">
    <citation type="submission" date="2023-03" db="EMBL/GenBank/DDBJ databases">
        <title>Emydomyces testavorans Genome Sequence.</title>
        <authorList>
            <person name="Hoyer L."/>
        </authorList>
    </citation>
    <scope>NUCLEOTIDE SEQUENCE</scope>
    <source>
        <strain evidence="7">16-2883</strain>
    </source>
</reference>
<evidence type="ECO:0000256" key="3">
    <source>
        <dbReference type="ARBA" id="ARBA00022787"/>
    </source>
</evidence>
<dbReference type="PANTHER" id="PTHR14097:SF7">
    <property type="entry name" value="OXIDOREDUCTASE HTATIP2"/>
    <property type="match status" value="1"/>
</dbReference>
<dbReference type="InterPro" id="IPR036291">
    <property type="entry name" value="NAD(P)-bd_dom_sf"/>
</dbReference>
<dbReference type="Gene3D" id="3.40.50.720">
    <property type="entry name" value="NAD(P)-binding Rossmann-like Domain"/>
    <property type="match status" value="1"/>
</dbReference>
<evidence type="ECO:0000256" key="2">
    <source>
        <dbReference type="ARBA" id="ARBA00006617"/>
    </source>
</evidence>
<evidence type="ECO:0000256" key="4">
    <source>
        <dbReference type="ARBA" id="ARBA00022946"/>
    </source>
</evidence>
<proteinExistence type="inferred from homology"/>
<dbReference type="Proteomes" id="UP001219355">
    <property type="component" value="Chromosome 2"/>
</dbReference>
<evidence type="ECO:0000256" key="5">
    <source>
        <dbReference type="ARBA" id="ARBA00023128"/>
    </source>
</evidence>
<keyword evidence="8" id="KW-1185">Reference proteome</keyword>
<protein>
    <submittedName>
        <fullName evidence="7">Protein fmp52, mitochondrial</fullName>
    </submittedName>
</protein>
<comment type="subcellular location">
    <subcellularLocation>
        <location evidence="1">Mitochondrion outer membrane</location>
        <topology evidence="1">Peripheral membrane protein</topology>
    </subcellularLocation>
</comment>
<dbReference type="PANTHER" id="PTHR14097">
    <property type="entry name" value="OXIDOREDUCTASE HTATIP2"/>
    <property type="match status" value="1"/>
</dbReference>
<dbReference type="GO" id="GO:0005741">
    <property type="term" value="C:mitochondrial outer membrane"/>
    <property type="evidence" value="ECO:0007669"/>
    <property type="project" value="UniProtKB-SubCell"/>
</dbReference>
<evidence type="ECO:0000256" key="6">
    <source>
        <dbReference type="ARBA" id="ARBA00023136"/>
    </source>
</evidence>
<name>A0AAF0IIM1_9EURO</name>
<keyword evidence="4" id="KW-0809">Transit peptide</keyword>
<dbReference type="FunFam" id="3.40.50.720:FF:000366">
    <property type="entry name" value="Protein FMP52, mitochondrial"/>
    <property type="match status" value="1"/>
</dbReference>
<keyword evidence="5" id="KW-0496">Mitochondrion</keyword>
<comment type="similarity">
    <text evidence="2">Belongs to the FMP52 family.</text>
</comment>
<dbReference type="EMBL" id="CP120628">
    <property type="protein sequence ID" value="WEW58258.1"/>
    <property type="molecule type" value="Genomic_DNA"/>
</dbReference>
<accession>A0AAF0IIM1</accession>